<sequence>MADLPPRSAVQHGLRGRCPRCGEGALFAGPVAYAPACTACGLDYSSFNVGDGAAAFLILIVGAVITGLALWLELSREPPWWVHALLWLPLTLGLSLGLMRLAKGVLLGIEYQQDAREGRQ</sequence>
<protein>
    <submittedName>
        <fullName evidence="2">Uncharacterized protein (DUF983 family)</fullName>
    </submittedName>
</protein>
<accession>A0A841L5D0</accession>
<evidence type="ECO:0000256" key="1">
    <source>
        <dbReference type="SAM" id="Phobius"/>
    </source>
</evidence>
<dbReference type="RefSeq" id="WP_243452777.1">
    <property type="nucleotide sequence ID" value="NZ_JACIIV010000011.1"/>
</dbReference>
<evidence type="ECO:0000313" key="3">
    <source>
        <dbReference type="Proteomes" id="UP000538147"/>
    </source>
</evidence>
<dbReference type="Proteomes" id="UP000538147">
    <property type="component" value="Unassembled WGS sequence"/>
</dbReference>
<dbReference type="EMBL" id="JACIIV010000011">
    <property type="protein sequence ID" value="MBB6227630.1"/>
    <property type="molecule type" value="Genomic_DNA"/>
</dbReference>
<name>A0A841L5D0_9SPHN</name>
<keyword evidence="1" id="KW-0812">Transmembrane</keyword>
<proteinExistence type="predicted"/>
<dbReference type="InterPro" id="IPR009325">
    <property type="entry name" value="DUF983"/>
</dbReference>
<keyword evidence="3" id="KW-1185">Reference proteome</keyword>
<feature type="transmembrane region" description="Helical" evidence="1">
    <location>
        <begin position="80"/>
        <end position="99"/>
    </location>
</feature>
<dbReference type="Pfam" id="PF06170">
    <property type="entry name" value="DUF983"/>
    <property type="match status" value="1"/>
</dbReference>
<organism evidence="2 3">
    <name type="scientific">Polymorphobacter multimanifer</name>
    <dbReference type="NCBI Taxonomy" id="1070431"/>
    <lineage>
        <taxon>Bacteria</taxon>
        <taxon>Pseudomonadati</taxon>
        <taxon>Pseudomonadota</taxon>
        <taxon>Alphaproteobacteria</taxon>
        <taxon>Sphingomonadales</taxon>
        <taxon>Sphingosinicellaceae</taxon>
        <taxon>Polymorphobacter</taxon>
    </lineage>
</organism>
<comment type="caution">
    <text evidence="2">The sequence shown here is derived from an EMBL/GenBank/DDBJ whole genome shotgun (WGS) entry which is preliminary data.</text>
</comment>
<keyword evidence="1" id="KW-0472">Membrane</keyword>
<gene>
    <name evidence="2" type="ORF">FHS79_001799</name>
</gene>
<evidence type="ECO:0000313" key="2">
    <source>
        <dbReference type="EMBL" id="MBB6227630.1"/>
    </source>
</evidence>
<dbReference type="AlphaFoldDB" id="A0A841L5D0"/>
<feature type="transmembrane region" description="Helical" evidence="1">
    <location>
        <begin position="53"/>
        <end position="74"/>
    </location>
</feature>
<reference evidence="2 3" key="1">
    <citation type="submission" date="2020-08" db="EMBL/GenBank/DDBJ databases">
        <title>Genomic Encyclopedia of Type Strains, Phase IV (KMG-IV): sequencing the most valuable type-strain genomes for metagenomic binning, comparative biology and taxonomic classification.</title>
        <authorList>
            <person name="Goeker M."/>
        </authorList>
    </citation>
    <scope>NUCLEOTIDE SEQUENCE [LARGE SCALE GENOMIC DNA]</scope>
    <source>
        <strain evidence="2 3">DSM 102189</strain>
    </source>
</reference>
<keyword evidence="1" id="KW-1133">Transmembrane helix</keyword>